<name>A0AAE4GB17_9BURK</name>
<dbReference type="CDD" id="cd16936">
    <property type="entry name" value="HATPase_RsbW-like"/>
    <property type="match status" value="1"/>
</dbReference>
<dbReference type="EC" id="2.7.13.3" evidence="3"/>
<dbReference type="GO" id="GO:0005524">
    <property type="term" value="F:ATP binding"/>
    <property type="evidence" value="ECO:0007669"/>
    <property type="project" value="UniProtKB-KW"/>
</dbReference>
<evidence type="ECO:0000256" key="1">
    <source>
        <dbReference type="ARBA" id="ARBA00022527"/>
    </source>
</evidence>
<dbReference type="InterPro" id="IPR036890">
    <property type="entry name" value="HATPase_C_sf"/>
</dbReference>
<dbReference type="PANTHER" id="PTHR35526:SF6">
    <property type="entry name" value="SLR1861 PROTEIN"/>
    <property type="match status" value="1"/>
</dbReference>
<keyword evidence="3" id="KW-0547">Nucleotide-binding</keyword>
<dbReference type="EMBL" id="JAVRAA010000007">
    <property type="protein sequence ID" value="MDT0338354.1"/>
    <property type="molecule type" value="Genomic_DNA"/>
</dbReference>
<keyword evidence="1" id="KW-0418">Kinase</keyword>
<dbReference type="InterPro" id="IPR003594">
    <property type="entry name" value="HATPase_dom"/>
</dbReference>
<dbReference type="GO" id="GO:0004673">
    <property type="term" value="F:protein histidine kinase activity"/>
    <property type="evidence" value="ECO:0007669"/>
    <property type="project" value="UniProtKB-EC"/>
</dbReference>
<dbReference type="PANTHER" id="PTHR35526">
    <property type="entry name" value="ANTI-SIGMA-F FACTOR RSBW-RELATED"/>
    <property type="match status" value="1"/>
</dbReference>
<dbReference type="SUPFAM" id="SSF55874">
    <property type="entry name" value="ATPase domain of HSP90 chaperone/DNA topoisomerase II/histidine kinase"/>
    <property type="match status" value="1"/>
</dbReference>
<dbReference type="InterPro" id="IPR050267">
    <property type="entry name" value="Anti-sigma-factor_SerPK"/>
</dbReference>
<accession>A0AAE4GB17</accession>
<keyword evidence="3" id="KW-0808">Transferase</keyword>
<keyword evidence="1" id="KW-0723">Serine/threonine-protein kinase</keyword>
<organism evidence="3">
    <name type="scientific">Herbaspirillum huttiense subsp. nephrolepidis</name>
    <dbReference type="NCBI Taxonomy" id="3075126"/>
    <lineage>
        <taxon>Bacteria</taxon>
        <taxon>Pseudomonadati</taxon>
        <taxon>Pseudomonadota</taxon>
        <taxon>Betaproteobacteria</taxon>
        <taxon>Burkholderiales</taxon>
        <taxon>Oxalobacteraceae</taxon>
        <taxon>Herbaspirillum</taxon>
    </lineage>
</organism>
<evidence type="ECO:0000259" key="2">
    <source>
        <dbReference type="Pfam" id="PF13581"/>
    </source>
</evidence>
<dbReference type="AlphaFoldDB" id="A0AAE4GB17"/>
<reference evidence="3" key="1">
    <citation type="submission" date="2023-02" db="EMBL/GenBank/DDBJ databases">
        <title>Description of Herbaspirillum huttiense subsp. nephrolepsisexaltata and Herbaspirillum huttiense subsp. lycopersicon.</title>
        <authorList>
            <person name="Poudel M."/>
            <person name="Sharma A."/>
            <person name="Goss E."/>
            <person name="Tapia J.H."/>
            <person name="Harmon C.M."/>
            <person name="Jones J.B."/>
        </authorList>
    </citation>
    <scope>NUCLEOTIDE SEQUENCE</scope>
    <source>
        <strain evidence="3">NC40101</strain>
    </source>
</reference>
<comment type="caution">
    <text evidence="3">The sequence shown here is derived from an EMBL/GenBank/DDBJ whole genome shotgun (WGS) entry which is preliminary data.</text>
</comment>
<dbReference type="RefSeq" id="WP_034331645.1">
    <property type="nucleotide sequence ID" value="NZ_JAVLSM010000008.1"/>
</dbReference>
<keyword evidence="3" id="KW-0067">ATP-binding</keyword>
<dbReference type="Gene3D" id="3.30.565.10">
    <property type="entry name" value="Histidine kinase-like ATPase, C-terminal domain"/>
    <property type="match status" value="1"/>
</dbReference>
<evidence type="ECO:0000313" key="3">
    <source>
        <dbReference type="EMBL" id="MDT0338354.1"/>
    </source>
</evidence>
<feature type="domain" description="Histidine kinase/HSP90-like ATPase" evidence="2">
    <location>
        <begin position="13"/>
        <end position="145"/>
    </location>
</feature>
<proteinExistence type="predicted"/>
<dbReference type="Pfam" id="PF13581">
    <property type="entry name" value="HATPase_c_2"/>
    <property type="match status" value="1"/>
</dbReference>
<protein>
    <submittedName>
        <fullName evidence="3">ATP-binding protein</fullName>
        <ecNumber evidence="3">2.7.13.3</ecNumber>
    </submittedName>
</protein>
<sequence>MAESKELLLQLHNDVAELDRLAEAVDEFCAACALPGKLAFELNLVLEEVVVNVINYAFPDGGADEPIHVRVVLETNSDEGRAVRVVAEVRDTGTAFDPLLGGPPDFVLDLDKRPVGGLGVHFLKTLMDEVSYRRTERHNCLWFAKHVAGD</sequence>
<gene>
    <name evidence="3" type="ORF">RJN63_16040</name>
</gene>
<dbReference type="GO" id="GO:0004674">
    <property type="term" value="F:protein serine/threonine kinase activity"/>
    <property type="evidence" value="ECO:0007669"/>
    <property type="project" value="UniProtKB-KW"/>
</dbReference>